<dbReference type="AlphaFoldDB" id="A0AAV2R5B2"/>
<protein>
    <submittedName>
        <fullName evidence="3">Uncharacterized protein</fullName>
    </submittedName>
</protein>
<gene>
    <name evidence="3" type="ORF">MNOR_LOCUS19393</name>
</gene>
<name>A0AAV2R5B2_MEGNR</name>
<evidence type="ECO:0000313" key="3">
    <source>
        <dbReference type="EMBL" id="CAL4110378.1"/>
    </source>
</evidence>
<dbReference type="InterPro" id="IPR002347">
    <property type="entry name" value="SDR_fam"/>
</dbReference>
<dbReference type="PRINTS" id="PR00081">
    <property type="entry name" value="GDHRDH"/>
</dbReference>
<accession>A0AAV2R5B2</accession>
<dbReference type="EMBL" id="CAXKWB010014377">
    <property type="protein sequence ID" value="CAL4110378.1"/>
    <property type="molecule type" value="Genomic_DNA"/>
</dbReference>
<evidence type="ECO:0000313" key="4">
    <source>
        <dbReference type="Proteomes" id="UP001497623"/>
    </source>
</evidence>
<comment type="similarity">
    <text evidence="2">Belongs to the short-chain dehydrogenases/reductases (SDR) family.</text>
</comment>
<proteinExistence type="inferred from homology"/>
<dbReference type="Proteomes" id="UP001497623">
    <property type="component" value="Unassembled WGS sequence"/>
</dbReference>
<evidence type="ECO:0000256" key="2">
    <source>
        <dbReference type="RuleBase" id="RU000363"/>
    </source>
</evidence>
<keyword evidence="1" id="KW-0560">Oxidoreductase</keyword>
<reference evidence="3 4" key="1">
    <citation type="submission" date="2024-05" db="EMBL/GenBank/DDBJ databases">
        <authorList>
            <person name="Wallberg A."/>
        </authorList>
    </citation>
    <scope>NUCLEOTIDE SEQUENCE [LARGE SCALE GENOMIC DNA]</scope>
</reference>
<dbReference type="PRINTS" id="PR00080">
    <property type="entry name" value="SDRFAMILY"/>
</dbReference>
<dbReference type="PANTHER" id="PTHR43157:SF31">
    <property type="entry name" value="PHOSPHATIDYLINOSITOL-GLYCAN BIOSYNTHESIS CLASS F PROTEIN"/>
    <property type="match status" value="1"/>
</dbReference>
<dbReference type="Pfam" id="PF00106">
    <property type="entry name" value="adh_short"/>
    <property type="match status" value="1"/>
</dbReference>
<dbReference type="SUPFAM" id="SSF51735">
    <property type="entry name" value="NAD(P)-binding Rossmann-fold domains"/>
    <property type="match status" value="1"/>
</dbReference>
<evidence type="ECO:0000256" key="1">
    <source>
        <dbReference type="ARBA" id="ARBA00023002"/>
    </source>
</evidence>
<organism evidence="3 4">
    <name type="scientific">Meganyctiphanes norvegica</name>
    <name type="common">Northern krill</name>
    <name type="synonym">Thysanopoda norvegica</name>
    <dbReference type="NCBI Taxonomy" id="48144"/>
    <lineage>
        <taxon>Eukaryota</taxon>
        <taxon>Metazoa</taxon>
        <taxon>Ecdysozoa</taxon>
        <taxon>Arthropoda</taxon>
        <taxon>Crustacea</taxon>
        <taxon>Multicrustacea</taxon>
        <taxon>Malacostraca</taxon>
        <taxon>Eumalacostraca</taxon>
        <taxon>Eucarida</taxon>
        <taxon>Euphausiacea</taxon>
        <taxon>Euphausiidae</taxon>
        <taxon>Meganyctiphanes</taxon>
    </lineage>
</organism>
<comment type="caution">
    <text evidence="3">The sequence shown here is derived from an EMBL/GenBank/DDBJ whole genome shotgun (WGS) entry which is preliminary data.</text>
</comment>
<keyword evidence="4" id="KW-1185">Reference proteome</keyword>
<dbReference type="Gene3D" id="3.40.50.720">
    <property type="entry name" value="NAD(P)-binding Rossmann-like Domain"/>
    <property type="match status" value="1"/>
</dbReference>
<dbReference type="PANTHER" id="PTHR43157">
    <property type="entry name" value="PHOSPHATIDYLINOSITOL-GLYCAN BIOSYNTHESIS CLASS F PROTEIN-RELATED"/>
    <property type="match status" value="1"/>
</dbReference>
<dbReference type="InterPro" id="IPR036291">
    <property type="entry name" value="NAD(P)-bd_dom_sf"/>
</dbReference>
<dbReference type="GO" id="GO:0016491">
    <property type="term" value="F:oxidoreductase activity"/>
    <property type="evidence" value="ECO:0007669"/>
    <property type="project" value="UniProtKB-KW"/>
</dbReference>
<sequence>MEEKKEQYGLKWLTPGFFVTGWPKFFELEKNILPIWLLIILSFGVLQDESTRETVAWMALVVIMRRVIVGGLCLSTKRLDGQTVLITGANTGIGRETALDLSARGAKIIMGCRDTKKAEKVAQEIKNQTGGDVDVFSLDLSSLNSVREFAKEVKSRHSRIHMLINNAGIMATPKSTTEDGHDITMCTNHLGPFLLTCLLLPLLHHSEPGRIISIASMEHWRGKIHLDNFNFSKGPYNRMNVYASSKLANMLFARQLAQELKGTNIQAFSVHPGATQSELARSLPIPLSTIWAKGSHLFIKSTTEGAQTTIYCATEASQDPLIHFADCTVGNPSPQARDDALALKVWELSETLVGLSK</sequence>